<protein>
    <submittedName>
        <fullName evidence="2">Uncharacterized protein</fullName>
    </submittedName>
</protein>
<accession>A0A2P9ANF9</accession>
<dbReference type="EMBL" id="FUIG01000039">
    <property type="protein sequence ID" value="SJM32694.1"/>
    <property type="molecule type" value="Genomic_DNA"/>
</dbReference>
<sequence length="57" mass="6204">MSGSFEKGYLDGWKTVSPGILPGIPSHSIPAGKTEYQAGFDRGVEDAKERKRPTKPK</sequence>
<gene>
    <name evidence="2" type="ORF">BQ8482_310015</name>
</gene>
<organism evidence="2 3">
    <name type="scientific">Mesorhizobium delmotii</name>
    <dbReference type="NCBI Taxonomy" id="1631247"/>
    <lineage>
        <taxon>Bacteria</taxon>
        <taxon>Pseudomonadati</taxon>
        <taxon>Pseudomonadota</taxon>
        <taxon>Alphaproteobacteria</taxon>
        <taxon>Hyphomicrobiales</taxon>
        <taxon>Phyllobacteriaceae</taxon>
        <taxon>Mesorhizobium</taxon>
    </lineage>
</organism>
<evidence type="ECO:0000313" key="3">
    <source>
        <dbReference type="Proteomes" id="UP000245698"/>
    </source>
</evidence>
<keyword evidence="3" id="KW-1185">Reference proteome</keyword>
<name>A0A2P9ANF9_9HYPH</name>
<dbReference type="Proteomes" id="UP000245698">
    <property type="component" value="Unassembled WGS sequence"/>
</dbReference>
<feature type="region of interest" description="Disordered" evidence="1">
    <location>
        <begin position="20"/>
        <end position="57"/>
    </location>
</feature>
<evidence type="ECO:0000256" key="1">
    <source>
        <dbReference type="SAM" id="MobiDB-lite"/>
    </source>
</evidence>
<dbReference type="AlphaFoldDB" id="A0A2P9ANF9"/>
<evidence type="ECO:0000313" key="2">
    <source>
        <dbReference type="EMBL" id="SJM32694.1"/>
    </source>
</evidence>
<reference evidence="3" key="1">
    <citation type="submission" date="2016-12" db="EMBL/GenBank/DDBJ databases">
        <authorList>
            <person name="Brunel B."/>
        </authorList>
    </citation>
    <scope>NUCLEOTIDE SEQUENCE [LARGE SCALE GENOMIC DNA]</scope>
</reference>
<proteinExistence type="predicted"/>